<dbReference type="SUPFAM" id="SSF57552">
    <property type="entry name" value="Blood coagulation inhibitor (disintegrin)"/>
    <property type="match status" value="1"/>
</dbReference>
<keyword evidence="8" id="KW-1185">Reference proteome</keyword>
<dbReference type="PROSITE" id="PS00427">
    <property type="entry name" value="DISINTEGRIN_1"/>
    <property type="match status" value="1"/>
</dbReference>
<dbReference type="GO" id="GO:0004222">
    <property type="term" value="F:metalloendopeptidase activity"/>
    <property type="evidence" value="ECO:0007669"/>
    <property type="project" value="InterPro"/>
</dbReference>
<reference evidence="7" key="1">
    <citation type="submission" date="2025-08" db="UniProtKB">
        <authorList>
            <consortium name="Ensembl"/>
        </authorList>
    </citation>
    <scope>IDENTIFICATION</scope>
</reference>
<dbReference type="InterPro" id="IPR001590">
    <property type="entry name" value="Peptidase_M12B"/>
</dbReference>
<feature type="domain" description="Peptidase M12B" evidence="6">
    <location>
        <begin position="169"/>
        <end position="366"/>
    </location>
</feature>
<dbReference type="PANTHER" id="PTHR11905">
    <property type="entry name" value="ADAM A DISINTEGRIN AND METALLOPROTEASE DOMAIN"/>
    <property type="match status" value="1"/>
</dbReference>
<dbReference type="InterPro" id="IPR018358">
    <property type="entry name" value="Disintegrin_CS"/>
</dbReference>
<dbReference type="SUPFAM" id="SSF55486">
    <property type="entry name" value="Metalloproteases ('zincins'), catalytic domain"/>
    <property type="match status" value="1"/>
</dbReference>
<name>A0A8B9UV53_9AVES</name>
<comment type="caution">
    <text evidence="2">Lacks conserved residue(s) required for the propagation of feature annotation.</text>
</comment>
<evidence type="ECO:0000259" key="6">
    <source>
        <dbReference type="PROSITE" id="PS50215"/>
    </source>
</evidence>
<feature type="compositionally biased region" description="Polar residues" evidence="3">
    <location>
        <begin position="682"/>
        <end position="691"/>
    </location>
</feature>
<feature type="signal peptide" evidence="4">
    <location>
        <begin position="1"/>
        <end position="20"/>
    </location>
</feature>
<dbReference type="GO" id="GO:0007339">
    <property type="term" value="P:binding of sperm to zona pellucida"/>
    <property type="evidence" value="ECO:0007669"/>
    <property type="project" value="TreeGrafter"/>
</dbReference>
<evidence type="ECO:0000256" key="2">
    <source>
        <dbReference type="PROSITE-ProRule" id="PRU00276"/>
    </source>
</evidence>
<feature type="region of interest" description="Disordered" evidence="3">
    <location>
        <begin position="32"/>
        <end position="52"/>
    </location>
</feature>
<dbReference type="Ensembl" id="ENSAZOT00000014238.1">
    <property type="protein sequence ID" value="ENSAZOP00000013243.1"/>
    <property type="gene ID" value="ENSAZOG00000008070.1"/>
</dbReference>
<feature type="chain" id="PRO_5034049879" evidence="4">
    <location>
        <begin position="21"/>
        <end position="691"/>
    </location>
</feature>
<feature type="disulfide bond" evidence="2">
    <location>
        <begin position="322"/>
        <end position="327"/>
    </location>
</feature>
<accession>A0A8B9UV53</accession>
<dbReference type="PROSITE" id="PS50215">
    <property type="entry name" value="ADAM_MEPRO"/>
    <property type="match status" value="1"/>
</dbReference>
<evidence type="ECO:0000256" key="4">
    <source>
        <dbReference type="SAM" id="SignalP"/>
    </source>
</evidence>
<dbReference type="GO" id="GO:0007155">
    <property type="term" value="P:cell adhesion"/>
    <property type="evidence" value="ECO:0007669"/>
    <property type="project" value="TreeGrafter"/>
</dbReference>
<feature type="compositionally biased region" description="Basic and acidic residues" evidence="3">
    <location>
        <begin position="670"/>
        <end position="679"/>
    </location>
</feature>
<keyword evidence="4" id="KW-0732">Signal</keyword>
<dbReference type="AlphaFoldDB" id="A0A8B9UV53"/>
<dbReference type="InterPro" id="IPR024079">
    <property type="entry name" value="MetalloPept_cat_dom_sf"/>
</dbReference>
<dbReference type="InterPro" id="IPR034027">
    <property type="entry name" value="Reprolysin_adamalysin"/>
</dbReference>
<dbReference type="PANTHER" id="PTHR11905:SF158">
    <property type="entry name" value="DISINTEGRIN AND METALLOPROTEINASE DOMAIN-CONTAINING PROTEIN 18"/>
    <property type="match status" value="1"/>
</dbReference>
<dbReference type="Pfam" id="PF08516">
    <property type="entry name" value="ADAM_CR"/>
    <property type="match status" value="1"/>
</dbReference>
<evidence type="ECO:0000313" key="7">
    <source>
        <dbReference type="Ensembl" id="ENSAZOP00000013243.1"/>
    </source>
</evidence>
<evidence type="ECO:0000256" key="1">
    <source>
        <dbReference type="ARBA" id="ARBA00023157"/>
    </source>
</evidence>
<dbReference type="PROSITE" id="PS50214">
    <property type="entry name" value="DISINTEGRIN_2"/>
    <property type="match status" value="1"/>
</dbReference>
<sequence length="691" mass="75334">MRALVVLVVVLVVLVVLVVALGLPARGLGPGGAVPGQPRSPAQRRRQAPQSARAYSIPIAVGARPRGAAGRRTRLYSFQRDCFYEGYVEGFPVSLVALSTCSGLSGVLQLANTSYGIRPLEAAAGYQHLVYQMRNENVETPFVENSSLAWAAEVSPEPWEGAAVSISPRYLEMHVVLDKALYDYMGADKDAVTAKIVQLFSYVNSMFSRLNLTIALSSLELWTEKNKIPTMGDAEELLQRFLQWKNIHRVLRLQDITFLFVYREQSPSVGASSAKKLCLKNHAGGVALYRSAMTLEAFSVVVAQLLGLSLGMVYDDPGSCHCAGATCIMQPSAVHSAGTKAFSSCSIRDFQRFLATGEGQCLLNRPTMDVSYKAPVCGNKVVEPGEACDCGSAEVGCEPRYSRKEPRPVPLGGELSKEGCEPHCLSGPCCWKCKFAKSSTLCRTSSEDECELKEYCNGTSGECTANQWVMDGHPCSRNTAFCYRGACQTADKQCQDIFGKGAKNGPLACYEEINGQRDRMGHCGSNHSGYQSCAWKDLQCGKLICEYPGNVPFTKEKAAVIYTRVQNTLCITLDYMRPPTERDPMLVKDGTVCGDHKVTCRGSKERRTCRKRFCSSGVGDPRAVSGFSCGTCYCHAGWKPPNCQEKAGKQGGSKDSPLSAGEQRGQRPSGLRERRKEIGQELEQNNRITGC</sequence>
<evidence type="ECO:0000256" key="3">
    <source>
        <dbReference type="SAM" id="MobiDB-lite"/>
    </source>
</evidence>
<dbReference type="Pfam" id="PF00200">
    <property type="entry name" value="Disintegrin"/>
    <property type="match status" value="1"/>
</dbReference>
<dbReference type="Gene3D" id="4.10.70.10">
    <property type="entry name" value="Disintegrin domain"/>
    <property type="match status" value="1"/>
</dbReference>
<evidence type="ECO:0000313" key="8">
    <source>
        <dbReference type="Proteomes" id="UP000694549"/>
    </source>
</evidence>
<dbReference type="CDD" id="cd04269">
    <property type="entry name" value="ZnMc_adamalysin_II_like"/>
    <property type="match status" value="1"/>
</dbReference>
<dbReference type="Gene3D" id="3.40.390.10">
    <property type="entry name" value="Collagenase (Catalytic Domain)"/>
    <property type="match status" value="1"/>
</dbReference>
<dbReference type="SMART" id="SM00050">
    <property type="entry name" value="DISIN"/>
    <property type="match status" value="1"/>
</dbReference>
<feature type="domain" description="Disintegrin" evidence="5">
    <location>
        <begin position="374"/>
        <end position="471"/>
    </location>
</feature>
<dbReference type="SMART" id="SM00608">
    <property type="entry name" value="ACR"/>
    <property type="match status" value="1"/>
</dbReference>
<proteinExistence type="predicted"/>
<protein>
    <submittedName>
        <fullName evidence="7">Uncharacterized protein</fullName>
    </submittedName>
</protein>
<dbReference type="Proteomes" id="UP000694549">
    <property type="component" value="Unplaced"/>
</dbReference>
<dbReference type="InterPro" id="IPR001762">
    <property type="entry name" value="Disintegrin_dom"/>
</dbReference>
<keyword evidence="1 2" id="KW-1015">Disulfide bond</keyword>
<feature type="region of interest" description="Disordered" evidence="3">
    <location>
        <begin position="645"/>
        <end position="691"/>
    </location>
</feature>
<dbReference type="GO" id="GO:0006508">
    <property type="term" value="P:proteolysis"/>
    <property type="evidence" value="ECO:0007669"/>
    <property type="project" value="InterPro"/>
</dbReference>
<dbReference type="InterPro" id="IPR036436">
    <property type="entry name" value="Disintegrin_dom_sf"/>
</dbReference>
<dbReference type="InterPro" id="IPR006586">
    <property type="entry name" value="ADAM_Cys-rich"/>
</dbReference>
<dbReference type="Pfam" id="PF01421">
    <property type="entry name" value="Reprolysin"/>
    <property type="match status" value="1"/>
</dbReference>
<dbReference type="GO" id="GO:0005886">
    <property type="term" value="C:plasma membrane"/>
    <property type="evidence" value="ECO:0007669"/>
    <property type="project" value="TreeGrafter"/>
</dbReference>
<reference evidence="7" key="2">
    <citation type="submission" date="2025-09" db="UniProtKB">
        <authorList>
            <consortium name="Ensembl"/>
        </authorList>
    </citation>
    <scope>IDENTIFICATION</scope>
</reference>
<organism evidence="7 8">
    <name type="scientific">Anas zonorhyncha</name>
    <name type="common">Eastern spot-billed duck</name>
    <dbReference type="NCBI Taxonomy" id="75864"/>
    <lineage>
        <taxon>Eukaryota</taxon>
        <taxon>Metazoa</taxon>
        <taxon>Chordata</taxon>
        <taxon>Craniata</taxon>
        <taxon>Vertebrata</taxon>
        <taxon>Euteleostomi</taxon>
        <taxon>Archelosauria</taxon>
        <taxon>Archosauria</taxon>
        <taxon>Dinosauria</taxon>
        <taxon>Saurischia</taxon>
        <taxon>Theropoda</taxon>
        <taxon>Coelurosauria</taxon>
        <taxon>Aves</taxon>
        <taxon>Neognathae</taxon>
        <taxon>Galloanserae</taxon>
        <taxon>Anseriformes</taxon>
        <taxon>Anatidae</taxon>
        <taxon>Anatinae</taxon>
        <taxon>Anas</taxon>
    </lineage>
</organism>
<dbReference type="GO" id="GO:0008584">
    <property type="term" value="P:male gonad development"/>
    <property type="evidence" value="ECO:0007669"/>
    <property type="project" value="TreeGrafter"/>
</dbReference>
<evidence type="ECO:0000259" key="5">
    <source>
        <dbReference type="PROSITE" id="PS50214"/>
    </source>
</evidence>